<feature type="compositionally biased region" description="Polar residues" evidence="1">
    <location>
        <begin position="1"/>
        <end position="11"/>
    </location>
</feature>
<feature type="compositionally biased region" description="Polar residues" evidence="1">
    <location>
        <begin position="35"/>
        <end position="49"/>
    </location>
</feature>
<evidence type="ECO:0000313" key="2">
    <source>
        <dbReference type="EMBL" id="KAJ1123092.1"/>
    </source>
</evidence>
<evidence type="ECO:0000313" key="3">
    <source>
        <dbReference type="Proteomes" id="UP001066276"/>
    </source>
</evidence>
<organism evidence="2 3">
    <name type="scientific">Pleurodeles waltl</name>
    <name type="common">Iberian ribbed newt</name>
    <dbReference type="NCBI Taxonomy" id="8319"/>
    <lineage>
        <taxon>Eukaryota</taxon>
        <taxon>Metazoa</taxon>
        <taxon>Chordata</taxon>
        <taxon>Craniata</taxon>
        <taxon>Vertebrata</taxon>
        <taxon>Euteleostomi</taxon>
        <taxon>Amphibia</taxon>
        <taxon>Batrachia</taxon>
        <taxon>Caudata</taxon>
        <taxon>Salamandroidea</taxon>
        <taxon>Salamandridae</taxon>
        <taxon>Pleurodelinae</taxon>
        <taxon>Pleurodeles</taxon>
    </lineage>
</organism>
<comment type="caution">
    <text evidence="2">The sequence shown here is derived from an EMBL/GenBank/DDBJ whole genome shotgun (WGS) entry which is preliminary data.</text>
</comment>
<reference evidence="2" key="1">
    <citation type="journal article" date="2022" name="bioRxiv">
        <title>Sequencing and chromosome-scale assembly of the giantPleurodeles waltlgenome.</title>
        <authorList>
            <person name="Brown T."/>
            <person name="Elewa A."/>
            <person name="Iarovenko S."/>
            <person name="Subramanian E."/>
            <person name="Araus A.J."/>
            <person name="Petzold A."/>
            <person name="Susuki M."/>
            <person name="Suzuki K.-i.T."/>
            <person name="Hayashi T."/>
            <person name="Toyoda A."/>
            <person name="Oliveira C."/>
            <person name="Osipova E."/>
            <person name="Leigh N.D."/>
            <person name="Simon A."/>
            <person name="Yun M.H."/>
        </authorList>
    </citation>
    <scope>NUCLEOTIDE SEQUENCE</scope>
    <source>
        <strain evidence="2">20211129_DDA</strain>
        <tissue evidence="2">Liver</tissue>
    </source>
</reference>
<accession>A0AAV7P752</accession>
<dbReference type="AlphaFoldDB" id="A0AAV7P752"/>
<dbReference type="Proteomes" id="UP001066276">
    <property type="component" value="Chromosome 7"/>
</dbReference>
<keyword evidence="3" id="KW-1185">Reference proteome</keyword>
<protein>
    <submittedName>
        <fullName evidence="2">Uncharacterized protein</fullName>
    </submittedName>
</protein>
<proteinExistence type="predicted"/>
<gene>
    <name evidence="2" type="ORF">NDU88_001565</name>
</gene>
<name>A0AAV7P752_PLEWA</name>
<sequence length="96" mass="9466">MQVEGSPTSRGPSGALSPLSKPHLCTLAKACRSTDPGQADTSPTGSEGHTCSVPGDPGSQPTRPEAAATTPHCTGVPASSLACRMQGPEHTSGAGT</sequence>
<evidence type="ECO:0000256" key="1">
    <source>
        <dbReference type="SAM" id="MobiDB-lite"/>
    </source>
</evidence>
<feature type="region of interest" description="Disordered" evidence="1">
    <location>
        <begin position="1"/>
        <end position="96"/>
    </location>
</feature>
<dbReference type="EMBL" id="JANPWB010000011">
    <property type="protein sequence ID" value="KAJ1123092.1"/>
    <property type="molecule type" value="Genomic_DNA"/>
</dbReference>